<dbReference type="PANTHER" id="PTHR15722:SF7">
    <property type="entry name" value="INTRAFLAGELLAR TRANSPORT PROTEIN 140 HOMOLOG"/>
    <property type="match status" value="1"/>
</dbReference>
<gene>
    <name evidence="7" type="ORF">OFUS_LOCUS18485</name>
</gene>
<evidence type="ECO:0000313" key="7">
    <source>
        <dbReference type="EMBL" id="CAH1793663.1"/>
    </source>
</evidence>
<dbReference type="Proteomes" id="UP000749559">
    <property type="component" value="Unassembled WGS sequence"/>
</dbReference>
<evidence type="ECO:0000256" key="5">
    <source>
        <dbReference type="ARBA" id="ARBA00023273"/>
    </source>
</evidence>
<evidence type="ECO:0000256" key="4">
    <source>
        <dbReference type="ARBA" id="ARBA00023069"/>
    </source>
</evidence>
<evidence type="ECO:0000313" key="8">
    <source>
        <dbReference type="Proteomes" id="UP000749559"/>
    </source>
</evidence>
<keyword evidence="8" id="KW-1185">Reference proteome</keyword>
<name>A0A8S4PIQ5_OWEFU</name>
<dbReference type="PANTHER" id="PTHR15722">
    <property type="entry name" value="IFT140/172-RELATED"/>
    <property type="match status" value="1"/>
</dbReference>
<dbReference type="EMBL" id="CAIIXF020000009">
    <property type="protein sequence ID" value="CAH1793663.1"/>
    <property type="molecule type" value="Genomic_DNA"/>
</dbReference>
<feature type="domain" description="IF140 C-terminal TPR" evidence="6">
    <location>
        <begin position="11"/>
        <end position="134"/>
    </location>
</feature>
<dbReference type="GO" id="GO:0005930">
    <property type="term" value="C:axoneme"/>
    <property type="evidence" value="ECO:0007669"/>
    <property type="project" value="TreeGrafter"/>
</dbReference>
<dbReference type="GO" id="GO:0035721">
    <property type="term" value="P:intraciliary retrograde transport"/>
    <property type="evidence" value="ECO:0007669"/>
    <property type="project" value="TreeGrafter"/>
</dbReference>
<dbReference type="GO" id="GO:0036064">
    <property type="term" value="C:ciliary basal body"/>
    <property type="evidence" value="ECO:0007669"/>
    <property type="project" value="TreeGrafter"/>
</dbReference>
<protein>
    <recommendedName>
        <fullName evidence="6">IF140 C-terminal TPR domain-containing protein</fullName>
    </recommendedName>
</protein>
<evidence type="ECO:0000259" key="6">
    <source>
        <dbReference type="Pfam" id="PF24760"/>
    </source>
</evidence>
<feature type="non-terminal residue" evidence="7">
    <location>
        <position position="135"/>
    </location>
</feature>
<comment type="caution">
    <text evidence="7">The sequence shown here is derived from an EMBL/GenBank/DDBJ whole genome shotgun (WGS) entry which is preliminary data.</text>
</comment>
<proteinExistence type="predicted"/>
<evidence type="ECO:0000256" key="1">
    <source>
        <dbReference type="ARBA" id="ARBA00004138"/>
    </source>
</evidence>
<organism evidence="7 8">
    <name type="scientific">Owenia fusiformis</name>
    <name type="common">Polychaete worm</name>
    <dbReference type="NCBI Taxonomy" id="6347"/>
    <lineage>
        <taxon>Eukaryota</taxon>
        <taxon>Metazoa</taxon>
        <taxon>Spiralia</taxon>
        <taxon>Lophotrochozoa</taxon>
        <taxon>Annelida</taxon>
        <taxon>Polychaeta</taxon>
        <taxon>Sedentaria</taxon>
        <taxon>Canalipalpata</taxon>
        <taxon>Sabellida</taxon>
        <taxon>Oweniida</taxon>
        <taxon>Oweniidae</taxon>
        <taxon>Owenia</taxon>
    </lineage>
</organism>
<reference evidence="7" key="1">
    <citation type="submission" date="2022-03" db="EMBL/GenBank/DDBJ databases">
        <authorList>
            <person name="Martin C."/>
        </authorList>
    </citation>
    <scope>NUCLEOTIDE SEQUENCE</scope>
</reference>
<accession>A0A8S4PIQ5</accession>
<dbReference type="Pfam" id="PF24760">
    <property type="entry name" value="TPR_IF140_C"/>
    <property type="match status" value="1"/>
</dbReference>
<dbReference type="OrthoDB" id="10258787at2759"/>
<keyword evidence="4" id="KW-0969">Cilium</keyword>
<feature type="non-terminal residue" evidence="7">
    <location>
        <position position="1"/>
    </location>
</feature>
<keyword evidence="5" id="KW-0966">Cell projection</keyword>
<dbReference type="AlphaFoldDB" id="A0A8S4PIQ5"/>
<dbReference type="InterPro" id="IPR056156">
    <property type="entry name" value="TPR_IF140_C"/>
</dbReference>
<keyword evidence="2" id="KW-0853">WD repeat</keyword>
<sequence length="135" mass="15428">IGFYTKGRALDSLSGFYDACAMVEVDEYQNYDKALGALTEAYKCLTKAKMKNQTQQEEKLAALKTRITLMKKFVTARRAYDEDKDEAVKACQVLLEEPELDSAVRVGDVFGFMIEHYAKKEHWKAAYACMEEMRA</sequence>
<evidence type="ECO:0000256" key="2">
    <source>
        <dbReference type="ARBA" id="ARBA00022574"/>
    </source>
</evidence>
<comment type="subcellular location">
    <subcellularLocation>
        <location evidence="1">Cell projection</location>
        <location evidence="1">Cilium</location>
    </subcellularLocation>
</comment>
<keyword evidence="3" id="KW-0677">Repeat</keyword>
<dbReference type="GO" id="GO:0030991">
    <property type="term" value="C:intraciliary transport particle A"/>
    <property type="evidence" value="ECO:0007669"/>
    <property type="project" value="TreeGrafter"/>
</dbReference>
<evidence type="ECO:0000256" key="3">
    <source>
        <dbReference type="ARBA" id="ARBA00022737"/>
    </source>
</evidence>